<sequence>MGMRLFGNRALVWCLADIDYEMPELSSDNLVMGSGLCPWCPTVALHVLLNLGAKAALMCLDSLRLPGCARNLHDGQRYNKPLKFLAWSFGSSLSERICVSIVLSFTRAVCKFSAERQTDTLLNRS</sequence>
<evidence type="ECO:0000313" key="1">
    <source>
        <dbReference type="EMBL" id="KAI5677896.1"/>
    </source>
</evidence>
<dbReference type="EMBL" id="CM044702">
    <property type="protein sequence ID" value="KAI5677896.1"/>
    <property type="molecule type" value="Genomic_DNA"/>
</dbReference>
<evidence type="ECO:0000313" key="2">
    <source>
        <dbReference type="Proteomes" id="UP001060085"/>
    </source>
</evidence>
<gene>
    <name evidence="1" type="ORF">M9H77_08846</name>
</gene>
<accession>A0ACC0BYY9</accession>
<name>A0ACC0BYY9_CATRO</name>
<organism evidence="1 2">
    <name type="scientific">Catharanthus roseus</name>
    <name type="common">Madagascar periwinkle</name>
    <name type="synonym">Vinca rosea</name>
    <dbReference type="NCBI Taxonomy" id="4058"/>
    <lineage>
        <taxon>Eukaryota</taxon>
        <taxon>Viridiplantae</taxon>
        <taxon>Streptophyta</taxon>
        <taxon>Embryophyta</taxon>
        <taxon>Tracheophyta</taxon>
        <taxon>Spermatophyta</taxon>
        <taxon>Magnoliopsida</taxon>
        <taxon>eudicotyledons</taxon>
        <taxon>Gunneridae</taxon>
        <taxon>Pentapetalae</taxon>
        <taxon>asterids</taxon>
        <taxon>lamiids</taxon>
        <taxon>Gentianales</taxon>
        <taxon>Apocynaceae</taxon>
        <taxon>Rauvolfioideae</taxon>
        <taxon>Vinceae</taxon>
        <taxon>Catharanthinae</taxon>
        <taxon>Catharanthus</taxon>
    </lineage>
</organism>
<keyword evidence="2" id="KW-1185">Reference proteome</keyword>
<reference evidence="2" key="1">
    <citation type="journal article" date="2023" name="Nat. Plants">
        <title>Single-cell RNA sequencing provides a high-resolution roadmap for understanding the multicellular compartmentation of specialized metabolism.</title>
        <authorList>
            <person name="Sun S."/>
            <person name="Shen X."/>
            <person name="Li Y."/>
            <person name="Li Y."/>
            <person name="Wang S."/>
            <person name="Li R."/>
            <person name="Zhang H."/>
            <person name="Shen G."/>
            <person name="Guo B."/>
            <person name="Wei J."/>
            <person name="Xu J."/>
            <person name="St-Pierre B."/>
            <person name="Chen S."/>
            <person name="Sun C."/>
        </authorList>
    </citation>
    <scope>NUCLEOTIDE SEQUENCE [LARGE SCALE GENOMIC DNA]</scope>
</reference>
<dbReference type="Proteomes" id="UP001060085">
    <property type="component" value="Linkage Group LG02"/>
</dbReference>
<protein>
    <submittedName>
        <fullName evidence="1">Uncharacterized protein</fullName>
    </submittedName>
</protein>
<proteinExistence type="predicted"/>
<comment type="caution">
    <text evidence="1">The sequence shown here is derived from an EMBL/GenBank/DDBJ whole genome shotgun (WGS) entry which is preliminary data.</text>
</comment>